<gene>
    <name evidence="2" type="ORF">S12H4_21318</name>
</gene>
<evidence type="ECO:0008006" key="3">
    <source>
        <dbReference type="Google" id="ProtNLM"/>
    </source>
</evidence>
<evidence type="ECO:0000256" key="1">
    <source>
        <dbReference type="SAM" id="MobiDB-lite"/>
    </source>
</evidence>
<dbReference type="AlphaFoldDB" id="X1RP12"/>
<comment type="caution">
    <text evidence="2">The sequence shown here is derived from an EMBL/GenBank/DDBJ whole genome shotgun (WGS) entry which is preliminary data.</text>
</comment>
<protein>
    <recommendedName>
        <fullName evidence="3">Antitoxin SocA-like Panacea domain-containing protein</fullName>
    </recommendedName>
</protein>
<organism evidence="2">
    <name type="scientific">marine sediment metagenome</name>
    <dbReference type="NCBI Taxonomy" id="412755"/>
    <lineage>
        <taxon>unclassified sequences</taxon>
        <taxon>metagenomes</taxon>
        <taxon>ecological metagenomes</taxon>
    </lineage>
</organism>
<feature type="compositionally biased region" description="Basic and acidic residues" evidence="1">
    <location>
        <begin position="166"/>
        <end position="177"/>
    </location>
</feature>
<feature type="non-terminal residue" evidence="2">
    <location>
        <position position="257"/>
    </location>
</feature>
<sequence length="257" mass="29501">MDSNRVDNLLKYVLAVAGQEDRGNREVGPIHLVKYVYLADLAYSEKHEGSTYTGTPWQFHYFGPWSVEVYKRINPVIQEVGASERKISSPKYEHDFFRWILVDDDLFNELDKELPFEVAGAIKRAVHEFGDDTSGLLHYVYTTFPMLRGAPGELLCFDQPESKENQVETESIKRASPDARPFSMKNQKGRKAVIKNLREKLQASLSEKLADKRKAPAYTPPRYDGVFFEGQEWLDRLAGKPVESQEGQVYFSKGVWK</sequence>
<accession>X1RP12</accession>
<proteinExistence type="predicted"/>
<feature type="region of interest" description="Disordered" evidence="1">
    <location>
        <begin position="166"/>
        <end position="185"/>
    </location>
</feature>
<reference evidence="2" key="1">
    <citation type="journal article" date="2014" name="Front. Microbiol.">
        <title>High frequency of phylogenetically diverse reductive dehalogenase-homologous genes in deep subseafloor sedimentary metagenomes.</title>
        <authorList>
            <person name="Kawai M."/>
            <person name="Futagami T."/>
            <person name="Toyoda A."/>
            <person name="Takaki Y."/>
            <person name="Nishi S."/>
            <person name="Hori S."/>
            <person name="Arai W."/>
            <person name="Tsubouchi T."/>
            <person name="Morono Y."/>
            <person name="Uchiyama I."/>
            <person name="Ito T."/>
            <person name="Fujiyama A."/>
            <person name="Inagaki F."/>
            <person name="Takami H."/>
        </authorList>
    </citation>
    <scope>NUCLEOTIDE SEQUENCE</scope>
    <source>
        <strain evidence="2">Expedition CK06-06</strain>
    </source>
</reference>
<name>X1RP12_9ZZZZ</name>
<dbReference type="EMBL" id="BARW01010947">
    <property type="protein sequence ID" value="GAI82398.1"/>
    <property type="molecule type" value="Genomic_DNA"/>
</dbReference>
<evidence type="ECO:0000313" key="2">
    <source>
        <dbReference type="EMBL" id="GAI82398.1"/>
    </source>
</evidence>